<evidence type="ECO:0000313" key="7">
    <source>
        <dbReference type="Proteomes" id="UP000542813"/>
    </source>
</evidence>
<dbReference type="EMBL" id="JACHMM010000001">
    <property type="protein sequence ID" value="MBB5791059.1"/>
    <property type="molecule type" value="Genomic_DNA"/>
</dbReference>
<dbReference type="CDD" id="cd16027">
    <property type="entry name" value="SGSH"/>
    <property type="match status" value="1"/>
</dbReference>
<dbReference type="SUPFAM" id="SSF53649">
    <property type="entry name" value="Alkaline phosphatase-like"/>
    <property type="match status" value="1"/>
</dbReference>
<protein>
    <submittedName>
        <fullName evidence="6">Arylsulfatase A-like enzyme</fullName>
    </submittedName>
</protein>
<keyword evidence="4" id="KW-0106">Calcium</keyword>
<reference evidence="6 7" key="1">
    <citation type="submission" date="2020-08" db="EMBL/GenBank/DDBJ databases">
        <title>Sequencing the genomes of 1000 actinobacteria strains.</title>
        <authorList>
            <person name="Klenk H.-P."/>
        </authorList>
    </citation>
    <scope>NUCLEOTIDE SEQUENCE [LARGE SCALE GENOMIC DNA]</scope>
    <source>
        <strain evidence="6 7">DSM 102122</strain>
    </source>
</reference>
<dbReference type="InterPro" id="IPR000917">
    <property type="entry name" value="Sulfatase_N"/>
</dbReference>
<keyword evidence="3" id="KW-0378">Hydrolase</keyword>
<comment type="caution">
    <text evidence="6">The sequence shown here is derived from an EMBL/GenBank/DDBJ whole genome shotgun (WGS) entry which is preliminary data.</text>
</comment>
<dbReference type="PANTHER" id="PTHR42693:SF53">
    <property type="entry name" value="ENDO-4-O-SULFATASE"/>
    <property type="match status" value="1"/>
</dbReference>
<sequence length="434" mass="47568">MRRSRAARIGRPRMTAAERPNVVLIHWHDVGTHLGAYGHGDVTSPAVDRLAAEGLRFDRAFCTAPLCSPARGSLFTGRYPHTNGLMGLVNRGWEYGPGERTAPSLLSELGYRSALIGQQHESRDPYRLGFDEVHPWLTGPARCGPVAQKAVQWLEAAPAEPFFLTVGFFETHRPYTAEEYPPVDPGSVEVPPYLPDNQHTRADLGAFLGSIRVADAATGRVLDAIDRAGLAESTLVLFTTDHGIAYPRAKGTLYDPGIGVAFLARPPRSWGVAPGAPDGLLSHVDVLPTLLELAGGEVPPSVQGHSFAHVLRGEPGPRRTEVFAEKNHHDEYDPIRGIRTDRFAYIRNLDPGTPPRLSGDIERSPVRLGLGEDRLRPRPGEELYDLDDDPWQLHDLADDASYALVKADLAARLEAWMTETGDPALDQHEDTGRR</sequence>
<evidence type="ECO:0000256" key="1">
    <source>
        <dbReference type="ARBA" id="ARBA00008779"/>
    </source>
</evidence>
<evidence type="ECO:0000256" key="4">
    <source>
        <dbReference type="ARBA" id="ARBA00022837"/>
    </source>
</evidence>
<keyword evidence="7" id="KW-1185">Reference proteome</keyword>
<dbReference type="InterPro" id="IPR017850">
    <property type="entry name" value="Alkaline_phosphatase_core_sf"/>
</dbReference>
<feature type="domain" description="Sulfatase N-terminal" evidence="5">
    <location>
        <begin position="20"/>
        <end position="295"/>
    </location>
</feature>
<dbReference type="Gene3D" id="3.40.720.10">
    <property type="entry name" value="Alkaline Phosphatase, subunit A"/>
    <property type="match status" value="1"/>
</dbReference>
<dbReference type="PROSITE" id="PS00523">
    <property type="entry name" value="SULFATASE_1"/>
    <property type="match status" value="1"/>
</dbReference>
<dbReference type="PANTHER" id="PTHR42693">
    <property type="entry name" value="ARYLSULFATASE FAMILY MEMBER"/>
    <property type="match status" value="1"/>
</dbReference>
<proteinExistence type="inferred from homology"/>
<dbReference type="GO" id="GO:0046872">
    <property type="term" value="F:metal ion binding"/>
    <property type="evidence" value="ECO:0007669"/>
    <property type="project" value="UniProtKB-KW"/>
</dbReference>
<evidence type="ECO:0000259" key="5">
    <source>
        <dbReference type="Pfam" id="PF00884"/>
    </source>
</evidence>
<dbReference type="Proteomes" id="UP000542813">
    <property type="component" value="Unassembled WGS sequence"/>
</dbReference>
<dbReference type="AlphaFoldDB" id="A0A7W9GVY5"/>
<dbReference type="GO" id="GO:0004065">
    <property type="term" value="F:arylsulfatase activity"/>
    <property type="evidence" value="ECO:0007669"/>
    <property type="project" value="TreeGrafter"/>
</dbReference>
<evidence type="ECO:0000313" key="6">
    <source>
        <dbReference type="EMBL" id="MBB5791059.1"/>
    </source>
</evidence>
<accession>A0A7W9GVY5</accession>
<keyword evidence="2" id="KW-0479">Metal-binding</keyword>
<dbReference type="InterPro" id="IPR050738">
    <property type="entry name" value="Sulfatase"/>
</dbReference>
<name>A0A7W9GVY5_9ACTN</name>
<evidence type="ECO:0000256" key="2">
    <source>
        <dbReference type="ARBA" id="ARBA00022723"/>
    </source>
</evidence>
<dbReference type="InterPro" id="IPR024607">
    <property type="entry name" value="Sulfatase_CS"/>
</dbReference>
<organism evidence="6 7">
    <name type="scientific">Jiangella mangrovi</name>
    <dbReference type="NCBI Taxonomy" id="1524084"/>
    <lineage>
        <taxon>Bacteria</taxon>
        <taxon>Bacillati</taxon>
        <taxon>Actinomycetota</taxon>
        <taxon>Actinomycetes</taxon>
        <taxon>Jiangellales</taxon>
        <taxon>Jiangellaceae</taxon>
        <taxon>Jiangella</taxon>
    </lineage>
</organism>
<evidence type="ECO:0000256" key="3">
    <source>
        <dbReference type="ARBA" id="ARBA00022801"/>
    </source>
</evidence>
<comment type="similarity">
    <text evidence="1">Belongs to the sulfatase family.</text>
</comment>
<gene>
    <name evidence="6" type="ORF">HD601_005634</name>
</gene>
<dbReference type="Pfam" id="PF00884">
    <property type="entry name" value="Sulfatase"/>
    <property type="match status" value="1"/>
</dbReference>